<feature type="compositionally biased region" description="Low complexity" evidence="1">
    <location>
        <begin position="39"/>
        <end position="55"/>
    </location>
</feature>
<keyword evidence="2" id="KW-0812">Transmembrane</keyword>
<evidence type="ECO:0000313" key="4">
    <source>
        <dbReference type="EMBL" id="TXG92043.1"/>
    </source>
</evidence>
<evidence type="ECO:0000259" key="3">
    <source>
        <dbReference type="Pfam" id="PF13399"/>
    </source>
</evidence>
<sequence length="181" mass="17567">MSSPEPRSSVPLRALAMVLIALAIAFFGIGMASLGGSGESPEPAAEPATTTSAPPAAAPAPAAPAPPAGATSPADEAPEPSGTTTSAAPADVGPVAIYNNSSVAGLAAETATRVSSAGWTVGTTGNWSAVALAQTTVYYPDEPGQRTTAEQIAAVLGARTAPRIDALPGPADEIVVVAVPG</sequence>
<reference evidence="4 5" key="1">
    <citation type="submission" date="2018-07" db="EMBL/GenBank/DDBJ databases">
        <title>Genome sequence of Rhodococcus rhodnii ATCC 35071 from Rhodnius prolixus.</title>
        <authorList>
            <person name="Patel V."/>
            <person name="Vogel K.J."/>
        </authorList>
    </citation>
    <scope>NUCLEOTIDE SEQUENCE [LARGE SCALE GENOMIC DNA]</scope>
    <source>
        <strain evidence="4 5">ATCC 35071</strain>
    </source>
</reference>
<evidence type="ECO:0000256" key="1">
    <source>
        <dbReference type="SAM" id="MobiDB-lite"/>
    </source>
</evidence>
<dbReference type="InterPro" id="IPR027381">
    <property type="entry name" value="LytR/CpsA/Psr_C"/>
</dbReference>
<dbReference type="AlphaFoldDB" id="A0A6P2CIA5"/>
<dbReference type="RefSeq" id="WP_040772199.1">
    <property type="nucleotide sequence ID" value="NZ_QRCM01000001.1"/>
</dbReference>
<dbReference type="Proteomes" id="UP000471120">
    <property type="component" value="Unassembled WGS sequence"/>
</dbReference>
<accession>A0A6P2CIA5</accession>
<evidence type="ECO:0000313" key="5">
    <source>
        <dbReference type="Proteomes" id="UP000471120"/>
    </source>
</evidence>
<dbReference type="Pfam" id="PF13399">
    <property type="entry name" value="LytR_C"/>
    <property type="match status" value="1"/>
</dbReference>
<feature type="domain" description="LytR/CpsA/Psr regulator C-terminal" evidence="3">
    <location>
        <begin position="95"/>
        <end position="163"/>
    </location>
</feature>
<feature type="region of interest" description="Disordered" evidence="1">
    <location>
        <begin position="35"/>
        <end position="92"/>
    </location>
</feature>
<evidence type="ECO:0000256" key="2">
    <source>
        <dbReference type="SAM" id="Phobius"/>
    </source>
</evidence>
<feature type="compositionally biased region" description="Pro residues" evidence="1">
    <location>
        <begin position="56"/>
        <end position="67"/>
    </location>
</feature>
<protein>
    <submittedName>
        <fullName evidence="4">LytR family transcriptional regulator</fullName>
    </submittedName>
</protein>
<keyword evidence="2" id="KW-0472">Membrane</keyword>
<comment type="caution">
    <text evidence="4">The sequence shown here is derived from an EMBL/GenBank/DDBJ whole genome shotgun (WGS) entry which is preliminary data.</text>
</comment>
<name>A0A6P2CIA5_9NOCA</name>
<gene>
    <name evidence="4" type="ORF">DW322_20040</name>
</gene>
<organism evidence="4 5">
    <name type="scientific">Rhodococcus rhodnii</name>
    <dbReference type="NCBI Taxonomy" id="38312"/>
    <lineage>
        <taxon>Bacteria</taxon>
        <taxon>Bacillati</taxon>
        <taxon>Actinomycetota</taxon>
        <taxon>Actinomycetes</taxon>
        <taxon>Mycobacteriales</taxon>
        <taxon>Nocardiaceae</taxon>
        <taxon>Rhodococcus</taxon>
    </lineage>
</organism>
<proteinExistence type="predicted"/>
<feature type="transmembrane region" description="Helical" evidence="2">
    <location>
        <begin position="12"/>
        <end position="34"/>
    </location>
</feature>
<dbReference type="EMBL" id="QRCM01000001">
    <property type="protein sequence ID" value="TXG92043.1"/>
    <property type="molecule type" value="Genomic_DNA"/>
</dbReference>
<dbReference type="Gene3D" id="3.30.70.2390">
    <property type="match status" value="1"/>
</dbReference>
<keyword evidence="2" id="KW-1133">Transmembrane helix</keyword>